<dbReference type="InterPro" id="IPR036397">
    <property type="entry name" value="RNaseH_sf"/>
</dbReference>
<evidence type="ECO:0000259" key="4">
    <source>
        <dbReference type="PROSITE" id="PS50879"/>
    </source>
</evidence>
<evidence type="ECO:0000313" key="5">
    <source>
        <dbReference type="EMBL" id="UYV77430.1"/>
    </source>
</evidence>
<gene>
    <name evidence="5" type="ORF">LAZ67_15001001</name>
</gene>
<keyword evidence="1" id="KW-0479">Metal-binding</keyword>
<dbReference type="PANTHER" id="PTHR33194:SF4">
    <property type="entry name" value="CCHC-TYPE DOMAIN-CONTAINING PROTEIN"/>
    <property type="match status" value="1"/>
</dbReference>
<evidence type="ECO:0000256" key="1">
    <source>
        <dbReference type="PROSITE-ProRule" id="PRU00047"/>
    </source>
</evidence>
<feature type="region of interest" description="Disordered" evidence="2">
    <location>
        <begin position="592"/>
        <end position="619"/>
    </location>
</feature>
<evidence type="ECO:0008006" key="7">
    <source>
        <dbReference type="Google" id="ProtNLM"/>
    </source>
</evidence>
<dbReference type="PANTHER" id="PTHR33194">
    <property type="entry name" value="ZINC KNUCKLE DOMAINCONTAINING PROTEIN"/>
    <property type="match status" value="1"/>
</dbReference>
<dbReference type="Gene3D" id="3.30.420.10">
    <property type="entry name" value="Ribonuclease H-like superfamily/Ribonuclease H"/>
    <property type="match status" value="1"/>
</dbReference>
<feature type="domain" description="CCHC-type" evidence="3">
    <location>
        <begin position="641"/>
        <end position="656"/>
    </location>
</feature>
<evidence type="ECO:0000313" key="6">
    <source>
        <dbReference type="Proteomes" id="UP001235939"/>
    </source>
</evidence>
<dbReference type="InterPro" id="IPR012337">
    <property type="entry name" value="RNaseH-like_sf"/>
</dbReference>
<evidence type="ECO:0000256" key="2">
    <source>
        <dbReference type="SAM" id="MobiDB-lite"/>
    </source>
</evidence>
<dbReference type="EMBL" id="CP092877">
    <property type="protein sequence ID" value="UYV77430.1"/>
    <property type="molecule type" value="Genomic_DNA"/>
</dbReference>
<protein>
    <recommendedName>
        <fullName evidence="7">RNase H type-1 domain-containing protein</fullName>
    </recommendedName>
</protein>
<feature type="domain" description="RNase H type-1" evidence="4">
    <location>
        <begin position="58"/>
        <end position="184"/>
    </location>
</feature>
<dbReference type="SUPFAM" id="SSF57756">
    <property type="entry name" value="Retrovirus zinc finger-like domains"/>
    <property type="match status" value="1"/>
</dbReference>
<feature type="compositionally biased region" description="Low complexity" evidence="2">
    <location>
        <begin position="714"/>
        <end position="728"/>
    </location>
</feature>
<keyword evidence="1" id="KW-0863">Zinc-finger</keyword>
<keyword evidence="6" id="KW-1185">Reference proteome</keyword>
<dbReference type="InterPro" id="IPR001878">
    <property type="entry name" value="Znf_CCHC"/>
</dbReference>
<dbReference type="SMART" id="SM00343">
    <property type="entry name" value="ZnF_C2HC"/>
    <property type="match status" value="1"/>
</dbReference>
<keyword evidence="1" id="KW-0862">Zinc</keyword>
<sequence>MERIYATSLWTPHNLGPGLSDKLWTQTAGSFDTDNISSLAVYPLYPIPHYGRFTKSLQLNVTTIYTDGSQSTEGVGAGVILPPPLQTIQLKLHQECSAFQAELLAILYATKFTMNFPKEHFIIASDCQSALSAICRSWPPRTQLIAEIIYNLHFSPNVQLCWIKGHSGIQGNELADQAAKAAAHSNLPLSFTTLPKSVAHGKKEQIALKMWIDLYIQDYSTRNLRRFAATPETTPPNASKHQAWIYLHNNPDRPWLHSGRPCNEDPTCPHCQDEDQTVDHLLFTCSTFQYQRFQTATLLGITNICPASLENLSRKKSAWQHLINWTSPLALYINPRRLRSEGHPGIFQGLISTLQLVEKLDRYPLRNKRKIDSVESDETSMNVKTEAGIQVINYVVQHLPRNPSIFSGEDGEDLQKWLKGYVRVAKYNHWDETLCLTKVYFYLSGTALKWFENNKESIQNWKEFPSQLENKLKTRAQLKGESTEFYIQDVVCFCKEADSQMSEEDKISHLMKGIAEELYQALRCRRVTPTKYERLPNVASLCDQDDGDLSSLIRKIVREEIKQALDSPQEEPKIAVIEDLVREEIVKTLAPRSKPTISPPQASRTRFKAQTIRPHPEPHYRKLGKRCDTNEWRTTEGKPICFYCGRPGHVVRYCRDRKRHNEERRNEYFQRKQDAMEFYNSQTESQEPYDESSRKSFSRYRSPTPYTGRNRQNSSPARRSSWSPRHEN</sequence>
<dbReference type="SUPFAM" id="SSF53098">
    <property type="entry name" value="Ribonuclease H-like"/>
    <property type="match status" value="1"/>
</dbReference>
<dbReference type="Pfam" id="PF00075">
    <property type="entry name" value="RNase_H"/>
    <property type="match status" value="1"/>
</dbReference>
<feature type="compositionally biased region" description="Polar residues" evidence="2">
    <location>
        <begin position="699"/>
        <end position="713"/>
    </location>
</feature>
<dbReference type="PROSITE" id="PS50879">
    <property type="entry name" value="RNASE_H_1"/>
    <property type="match status" value="1"/>
</dbReference>
<dbReference type="InterPro" id="IPR002156">
    <property type="entry name" value="RNaseH_domain"/>
</dbReference>
<dbReference type="CDD" id="cd09276">
    <property type="entry name" value="Rnase_HI_RT_non_LTR"/>
    <property type="match status" value="1"/>
</dbReference>
<name>A0ABY6LD82_9ARAC</name>
<dbReference type="Proteomes" id="UP001235939">
    <property type="component" value="Chromosome 15"/>
</dbReference>
<accession>A0ABY6LD82</accession>
<feature type="region of interest" description="Disordered" evidence="2">
    <location>
        <begin position="678"/>
        <end position="728"/>
    </location>
</feature>
<dbReference type="PROSITE" id="PS50158">
    <property type="entry name" value="ZF_CCHC"/>
    <property type="match status" value="1"/>
</dbReference>
<evidence type="ECO:0000259" key="3">
    <source>
        <dbReference type="PROSITE" id="PS50158"/>
    </source>
</evidence>
<reference evidence="5 6" key="1">
    <citation type="submission" date="2022-01" db="EMBL/GenBank/DDBJ databases">
        <title>A chromosomal length assembly of Cordylochernes scorpioides.</title>
        <authorList>
            <person name="Zeh D."/>
            <person name="Zeh J."/>
        </authorList>
    </citation>
    <scope>NUCLEOTIDE SEQUENCE [LARGE SCALE GENOMIC DNA]</scope>
    <source>
        <strain evidence="5">IN4F17</strain>
        <tissue evidence="5">Whole Body</tissue>
    </source>
</reference>
<feature type="compositionally biased region" description="Polar residues" evidence="2">
    <location>
        <begin position="595"/>
        <end position="604"/>
    </location>
</feature>
<dbReference type="InterPro" id="IPR036875">
    <property type="entry name" value="Znf_CCHC_sf"/>
</dbReference>
<organism evidence="5 6">
    <name type="scientific">Cordylochernes scorpioides</name>
    <dbReference type="NCBI Taxonomy" id="51811"/>
    <lineage>
        <taxon>Eukaryota</taxon>
        <taxon>Metazoa</taxon>
        <taxon>Ecdysozoa</taxon>
        <taxon>Arthropoda</taxon>
        <taxon>Chelicerata</taxon>
        <taxon>Arachnida</taxon>
        <taxon>Pseudoscorpiones</taxon>
        <taxon>Cheliferoidea</taxon>
        <taxon>Chernetidae</taxon>
        <taxon>Cordylochernes</taxon>
    </lineage>
</organism>
<proteinExistence type="predicted"/>